<keyword evidence="6" id="KW-0472">Membrane</keyword>
<evidence type="ECO:0000256" key="1">
    <source>
        <dbReference type="ARBA" id="ARBA00022448"/>
    </source>
</evidence>
<keyword evidence="1 6" id="KW-0813">Transport</keyword>
<dbReference type="InterPro" id="IPR010209">
    <property type="entry name" value="Ion_transpt_RnfG/RsxG"/>
</dbReference>
<dbReference type="EMBL" id="CP093428">
    <property type="protein sequence ID" value="WGK89490.1"/>
    <property type="molecule type" value="Genomic_DNA"/>
</dbReference>
<evidence type="ECO:0000259" key="7">
    <source>
        <dbReference type="SMART" id="SM00900"/>
    </source>
</evidence>
<keyword evidence="6" id="KW-0812">Transmembrane</keyword>
<protein>
    <recommendedName>
        <fullName evidence="6">Ion-translocating oxidoreductase complex subunit G</fullName>
        <ecNumber evidence="6">7.-.-.-</ecNumber>
    </recommendedName>
    <alternativeName>
        <fullName evidence="6">Rnf electron transport complex subunit G</fullName>
    </alternativeName>
</protein>
<reference evidence="8 9" key="1">
    <citation type="submission" date="2022-03" db="EMBL/GenBank/DDBJ databases">
        <title>Plant growth promoting endophytes with ACC deaminase activity.</title>
        <authorList>
            <person name="Charles T."/>
            <person name="Van Dyk A."/>
            <person name="Cheng J."/>
            <person name="Heil J."/>
        </authorList>
    </citation>
    <scope>NUCLEOTIDE SEQUENCE [LARGE SCALE GENOMIC DNA]</scope>
    <source>
        <strain evidence="8 9">8R6</strain>
    </source>
</reference>
<comment type="function">
    <text evidence="6">Part of a membrane-bound complex that couples electron transfer with translocation of ions across the membrane.</text>
</comment>
<evidence type="ECO:0000256" key="2">
    <source>
        <dbReference type="ARBA" id="ARBA00022553"/>
    </source>
</evidence>
<evidence type="ECO:0000256" key="4">
    <source>
        <dbReference type="ARBA" id="ARBA00022643"/>
    </source>
</evidence>
<dbReference type="PIRSF" id="PIRSF006091">
    <property type="entry name" value="E_trnsport_RnfG"/>
    <property type="match status" value="1"/>
</dbReference>
<gene>
    <name evidence="6" type="primary">rnfG</name>
    <name evidence="8" type="ORF">MOQ58_23635</name>
</gene>
<keyword evidence="6" id="KW-1278">Translocase</keyword>
<comment type="similarity">
    <text evidence="6">Belongs to the RnfG family.</text>
</comment>
<comment type="subcellular location">
    <subcellularLocation>
        <location evidence="6">Cell inner membrane</location>
        <topology evidence="6">Single-pass membrane protein</topology>
    </subcellularLocation>
</comment>
<dbReference type="EC" id="7.-.-.-" evidence="6"/>
<dbReference type="Proteomes" id="UP001243713">
    <property type="component" value="Chromosome"/>
</dbReference>
<accession>A0ABY8MQ79</accession>
<dbReference type="HAMAP" id="MF_00479">
    <property type="entry name" value="RsxG_RnfG"/>
    <property type="match status" value="1"/>
</dbReference>
<sequence length="203" mass="21754">MSRTSSVVILLLLASLGIGATYLVQYSSAPHIAAEQRRIDSRNLLDLLPSDSYDNQPLEQPLHLGNLALTNSTLLGGYLATKAGQPVAVLLRSQTIGYAGAIDLLIAIGANGKLLGVKTLKQSETPGLGARIADWPNTWLQAFTGKSLNEPADSGWALKKDQGQFDQIAGATITSRAVINAIHEALRYFDEHSRQLIGSGRHE</sequence>
<evidence type="ECO:0000256" key="6">
    <source>
        <dbReference type="HAMAP-Rule" id="MF_00479"/>
    </source>
</evidence>
<keyword evidence="6" id="KW-0997">Cell inner membrane</keyword>
<proteinExistence type="inferred from homology"/>
<keyword evidence="3 6" id="KW-0285">Flavoprotein</keyword>
<keyword evidence="6" id="KW-1133">Transmembrane helix</keyword>
<keyword evidence="5 6" id="KW-0249">Electron transport</keyword>
<keyword evidence="4 6" id="KW-0288">FMN</keyword>
<keyword evidence="2 6" id="KW-0597">Phosphoprotein</keyword>
<comment type="cofactor">
    <cofactor evidence="6">
        <name>FMN</name>
        <dbReference type="ChEBI" id="CHEBI:58210"/>
    </cofactor>
</comment>
<dbReference type="NCBIfam" id="TIGR01947">
    <property type="entry name" value="rnfG"/>
    <property type="match status" value="1"/>
</dbReference>
<feature type="domain" description="FMN-binding" evidence="7">
    <location>
        <begin position="97"/>
        <end position="189"/>
    </location>
</feature>
<dbReference type="PANTHER" id="PTHR36118">
    <property type="entry name" value="ION-TRANSLOCATING OXIDOREDUCTASE COMPLEX SUBUNIT G"/>
    <property type="match status" value="1"/>
</dbReference>
<keyword evidence="6" id="KW-1003">Cell membrane</keyword>
<comment type="subunit">
    <text evidence="6">The complex is composed of six subunits: RnfA, RnfB, RnfC, RnfD, RnfE and RnfG.</text>
</comment>
<dbReference type="PANTHER" id="PTHR36118:SF1">
    <property type="entry name" value="ION-TRANSLOCATING OXIDOREDUCTASE COMPLEX SUBUNIT G"/>
    <property type="match status" value="1"/>
</dbReference>
<dbReference type="SMART" id="SM00900">
    <property type="entry name" value="FMN_bind"/>
    <property type="match status" value="1"/>
</dbReference>
<dbReference type="RefSeq" id="WP_280162109.1">
    <property type="nucleotide sequence ID" value="NZ_CP093428.1"/>
</dbReference>
<keyword evidence="9" id="KW-1185">Reference proteome</keyword>
<organism evidence="8 9">
    <name type="scientific">Pseudomonas migulae</name>
    <dbReference type="NCBI Taxonomy" id="78543"/>
    <lineage>
        <taxon>Bacteria</taxon>
        <taxon>Pseudomonadati</taxon>
        <taxon>Pseudomonadota</taxon>
        <taxon>Gammaproteobacteria</taxon>
        <taxon>Pseudomonadales</taxon>
        <taxon>Pseudomonadaceae</taxon>
        <taxon>Pseudomonas</taxon>
    </lineage>
</organism>
<evidence type="ECO:0000256" key="3">
    <source>
        <dbReference type="ARBA" id="ARBA00022630"/>
    </source>
</evidence>
<feature type="modified residue" description="FMN phosphoryl threonine" evidence="6">
    <location>
        <position position="172"/>
    </location>
</feature>
<name>A0ABY8MQ79_9PSED</name>
<dbReference type="Pfam" id="PF04205">
    <property type="entry name" value="FMN_bind"/>
    <property type="match status" value="1"/>
</dbReference>
<evidence type="ECO:0000256" key="5">
    <source>
        <dbReference type="ARBA" id="ARBA00022982"/>
    </source>
</evidence>
<evidence type="ECO:0000313" key="8">
    <source>
        <dbReference type="EMBL" id="WGK89490.1"/>
    </source>
</evidence>
<dbReference type="InterPro" id="IPR007329">
    <property type="entry name" value="FMN-bd"/>
</dbReference>
<evidence type="ECO:0000313" key="9">
    <source>
        <dbReference type="Proteomes" id="UP001243713"/>
    </source>
</evidence>